<dbReference type="NCBIfam" id="NF003805">
    <property type="entry name" value="PRK05395.1-2"/>
    <property type="match status" value="1"/>
</dbReference>
<dbReference type="GO" id="GO:0009423">
    <property type="term" value="P:chorismate biosynthetic process"/>
    <property type="evidence" value="ECO:0007669"/>
    <property type="project" value="UniProtKB-UniRule"/>
</dbReference>
<feature type="binding site" evidence="8 10">
    <location>
        <position position="75"/>
    </location>
    <ligand>
        <name>substrate</name>
    </ligand>
</feature>
<dbReference type="Pfam" id="PF01220">
    <property type="entry name" value="DHquinase_II"/>
    <property type="match status" value="1"/>
</dbReference>
<evidence type="ECO:0000256" key="2">
    <source>
        <dbReference type="ARBA" id="ARBA00004902"/>
    </source>
</evidence>
<evidence type="ECO:0000256" key="1">
    <source>
        <dbReference type="ARBA" id="ARBA00001864"/>
    </source>
</evidence>
<reference evidence="13" key="1">
    <citation type="journal article" date="2010" name="Stand. Genomic Sci.">
        <title>Complete genome sequence of Syntrophothermus lipocalidus type strain (TGB-C1T).</title>
        <authorList>
            <consortium name="US DOE Joint Genome Institute (JGI-PGF)"/>
            <person name="Djao O."/>
            <person name="Zhang X."/>
            <person name="Lucas S."/>
            <person name="Lapidus A."/>
            <person name="Glavina Del Rio T."/>
            <person name="Nolan M."/>
            <person name="Tice H."/>
            <person name="Cheng J."/>
            <person name="Han C."/>
            <person name="Tapia R."/>
            <person name="Goodwin L."/>
            <person name="Pitluck S."/>
            <person name="Liolios K."/>
            <person name="Ivanova N."/>
            <person name="Mavromatis K."/>
            <person name="Mikhailova N."/>
            <person name="Ovchinnikova G."/>
            <person name="Pati A."/>
            <person name="Brambilla E."/>
            <person name="Chen A."/>
            <person name="Palaniappan K."/>
            <person name="Land M."/>
            <person name="Hauser L."/>
            <person name="Chang Y."/>
            <person name="Jeffries C."/>
            <person name="Rohde M."/>
            <person name="Sikorski J."/>
            <person name="Spring S."/>
            <person name="Goker M."/>
            <person name="Detter J."/>
            <person name="Woyke T."/>
            <person name="Bristow J."/>
            <person name="Eisen J."/>
            <person name="Markowitz V."/>
            <person name="Hugenholtz P."/>
            <person name="Kyrpides N."/>
            <person name="Klenk H."/>
        </authorList>
    </citation>
    <scope>NUCLEOTIDE SEQUENCE [LARGE SCALE GENOMIC DNA]</scope>
    <source>
        <strain evidence="13">DSM 12680 / TGB-C1</strain>
    </source>
</reference>
<dbReference type="PANTHER" id="PTHR21272">
    <property type="entry name" value="CATABOLIC 3-DEHYDROQUINASE"/>
    <property type="match status" value="1"/>
</dbReference>
<evidence type="ECO:0000256" key="7">
    <source>
        <dbReference type="ARBA" id="ARBA00023239"/>
    </source>
</evidence>
<evidence type="ECO:0000256" key="11">
    <source>
        <dbReference type="PIRSR" id="PIRSR001399-3"/>
    </source>
</evidence>
<dbReference type="NCBIfam" id="NF003807">
    <property type="entry name" value="PRK05395.1-4"/>
    <property type="match status" value="1"/>
</dbReference>
<dbReference type="NCBIfam" id="NF003806">
    <property type="entry name" value="PRK05395.1-3"/>
    <property type="match status" value="1"/>
</dbReference>
<comment type="similarity">
    <text evidence="3 8">Belongs to the type-II 3-dehydroquinase family.</text>
</comment>
<dbReference type="EMBL" id="CP002048">
    <property type="protein sequence ID" value="ADI01192.1"/>
    <property type="molecule type" value="Genomic_DNA"/>
</dbReference>
<evidence type="ECO:0000256" key="5">
    <source>
        <dbReference type="ARBA" id="ARBA00012060"/>
    </source>
</evidence>
<evidence type="ECO:0000256" key="4">
    <source>
        <dbReference type="ARBA" id="ARBA00011193"/>
    </source>
</evidence>
<dbReference type="eggNOG" id="COG0757">
    <property type="taxonomic scope" value="Bacteria"/>
</dbReference>
<feature type="binding site" evidence="8 10">
    <location>
        <begin position="102"/>
        <end position="103"/>
    </location>
    <ligand>
        <name>substrate</name>
    </ligand>
</feature>
<name>D7CKF7_SYNLT</name>
<dbReference type="GO" id="GO:0008652">
    <property type="term" value="P:amino acid biosynthetic process"/>
    <property type="evidence" value="ECO:0007669"/>
    <property type="project" value="UniProtKB-KW"/>
</dbReference>
<dbReference type="UniPathway" id="UPA00053">
    <property type="reaction ID" value="UER00086"/>
</dbReference>
<dbReference type="InterPro" id="IPR018509">
    <property type="entry name" value="DHquinase_II_CS"/>
</dbReference>
<protein>
    <recommendedName>
        <fullName evidence="5 8">3-dehydroquinate dehydratase</fullName>
        <shortName evidence="8">3-dehydroquinase</shortName>
        <ecNumber evidence="5 8">4.2.1.10</ecNumber>
    </recommendedName>
    <alternativeName>
        <fullName evidence="8">Type II DHQase</fullName>
    </alternativeName>
</protein>
<evidence type="ECO:0000256" key="3">
    <source>
        <dbReference type="ARBA" id="ARBA00011037"/>
    </source>
</evidence>
<comment type="subunit">
    <text evidence="4 8">Homododecamer.</text>
</comment>
<feature type="active site" description="Proton donor" evidence="8 9">
    <location>
        <position position="101"/>
    </location>
</feature>
<keyword evidence="6 8" id="KW-0057">Aromatic amino acid biosynthesis</keyword>
<proteinExistence type="inferred from homology"/>
<dbReference type="STRING" id="643648.Slip_0408"/>
<feature type="binding site" evidence="8 10">
    <location>
        <position position="112"/>
    </location>
    <ligand>
        <name>substrate</name>
    </ligand>
</feature>
<dbReference type="EC" id="4.2.1.10" evidence="5 8"/>
<evidence type="ECO:0000256" key="9">
    <source>
        <dbReference type="PIRSR" id="PIRSR001399-1"/>
    </source>
</evidence>
<dbReference type="GO" id="GO:0009073">
    <property type="term" value="P:aromatic amino acid family biosynthetic process"/>
    <property type="evidence" value="ECO:0007669"/>
    <property type="project" value="UniProtKB-KW"/>
</dbReference>
<dbReference type="Proteomes" id="UP000000378">
    <property type="component" value="Chromosome"/>
</dbReference>
<evidence type="ECO:0000256" key="6">
    <source>
        <dbReference type="ARBA" id="ARBA00023141"/>
    </source>
</evidence>
<evidence type="ECO:0000313" key="13">
    <source>
        <dbReference type="Proteomes" id="UP000000378"/>
    </source>
</evidence>
<feature type="binding site" evidence="8 10">
    <location>
        <position position="81"/>
    </location>
    <ligand>
        <name>substrate</name>
    </ligand>
</feature>
<keyword evidence="8" id="KW-0028">Amino-acid biosynthesis</keyword>
<evidence type="ECO:0000256" key="8">
    <source>
        <dbReference type="HAMAP-Rule" id="MF_00169"/>
    </source>
</evidence>
<comment type="catalytic activity">
    <reaction evidence="1 8">
        <text>3-dehydroquinate = 3-dehydroshikimate + H2O</text>
        <dbReference type="Rhea" id="RHEA:21096"/>
        <dbReference type="ChEBI" id="CHEBI:15377"/>
        <dbReference type="ChEBI" id="CHEBI:16630"/>
        <dbReference type="ChEBI" id="CHEBI:32364"/>
        <dbReference type="EC" id="4.2.1.10"/>
    </reaction>
</comment>
<feature type="active site" description="Proton acceptor" evidence="8 9">
    <location>
        <position position="24"/>
    </location>
</feature>
<dbReference type="InterPro" id="IPR001874">
    <property type="entry name" value="DHquinase_II"/>
</dbReference>
<dbReference type="Gene3D" id="3.40.50.9100">
    <property type="entry name" value="Dehydroquinase, class II"/>
    <property type="match status" value="1"/>
</dbReference>
<dbReference type="InterPro" id="IPR036441">
    <property type="entry name" value="DHquinase_II_sf"/>
</dbReference>
<dbReference type="NCBIfam" id="TIGR01088">
    <property type="entry name" value="aroQ"/>
    <property type="match status" value="1"/>
</dbReference>
<dbReference type="PROSITE" id="PS01029">
    <property type="entry name" value="DEHYDROQUINASE_II"/>
    <property type="match status" value="1"/>
</dbReference>
<dbReference type="SUPFAM" id="SSF52304">
    <property type="entry name" value="Type II 3-dehydroquinate dehydratase"/>
    <property type="match status" value="1"/>
</dbReference>
<feature type="site" description="Transition state stabilizer" evidence="8 11">
    <location>
        <position position="19"/>
    </location>
</feature>
<dbReference type="PANTHER" id="PTHR21272:SF3">
    <property type="entry name" value="CATABOLIC 3-DEHYDROQUINASE"/>
    <property type="match status" value="1"/>
</dbReference>
<evidence type="ECO:0000256" key="10">
    <source>
        <dbReference type="PIRSR" id="PIRSR001399-2"/>
    </source>
</evidence>
<dbReference type="AlphaFoldDB" id="D7CKF7"/>
<dbReference type="HOGENOM" id="CLU_090968_1_0_9"/>
<sequence length="150" mass="16561">MMKTILVINGPNLNLLGSREPELYGNVTLEELNRELETVARKWGVNIEFYQSNHEGELIDCIHAAKGKADFLILNAGALTHYSIALHDALKAVRLPVIEVHLTNPYAREEFRHRSLVAPVALGGVFGLGTLSYRLAVEAACSILRERGAD</sequence>
<gene>
    <name evidence="8" type="primary">aroQ</name>
    <name evidence="12" type="ordered locus">Slip_0408</name>
</gene>
<dbReference type="KEGG" id="slp:Slip_0408"/>
<comment type="pathway">
    <text evidence="2 8">Metabolic intermediate biosynthesis; chorismate biosynthesis; chorismate from D-erythrose 4-phosphate and phosphoenolpyruvate: step 3/7.</text>
</comment>
<keyword evidence="13" id="KW-1185">Reference proteome</keyword>
<dbReference type="GO" id="GO:0003855">
    <property type="term" value="F:3-dehydroquinate dehydratase activity"/>
    <property type="evidence" value="ECO:0007669"/>
    <property type="project" value="UniProtKB-UniRule"/>
</dbReference>
<evidence type="ECO:0000313" key="12">
    <source>
        <dbReference type="EMBL" id="ADI01192.1"/>
    </source>
</evidence>
<organism evidence="12 13">
    <name type="scientific">Syntrophothermus lipocalidus (strain DSM 12680 / TGB-C1)</name>
    <dbReference type="NCBI Taxonomy" id="643648"/>
    <lineage>
        <taxon>Bacteria</taxon>
        <taxon>Bacillati</taxon>
        <taxon>Bacillota</taxon>
        <taxon>Clostridia</taxon>
        <taxon>Eubacteriales</taxon>
        <taxon>Syntrophomonadaceae</taxon>
        <taxon>Syntrophothermus</taxon>
    </lineage>
</organism>
<dbReference type="PIRSF" id="PIRSF001399">
    <property type="entry name" value="DHquinase_II"/>
    <property type="match status" value="1"/>
</dbReference>
<comment type="function">
    <text evidence="8">Catalyzes a trans-dehydration via an enolate intermediate.</text>
</comment>
<accession>D7CKF7</accession>
<keyword evidence="7 8" id="KW-0456">Lyase</keyword>
<dbReference type="HAMAP" id="MF_00169">
    <property type="entry name" value="AroQ"/>
    <property type="match status" value="1"/>
</dbReference>
<feature type="binding site" evidence="8 10">
    <location>
        <position position="88"/>
    </location>
    <ligand>
        <name>substrate</name>
    </ligand>
</feature>
<reference evidence="12 13" key="2">
    <citation type="journal article" date="2010" name="Stand. Genomic Sci.">
        <title>Complete genome sequence of Syntrophothermus lipocalidus type strain (TGB-C1).</title>
        <authorList>
            <person name="Djao O.D."/>
            <person name="Zhang X."/>
            <person name="Lucas S."/>
            <person name="Lapidus A."/>
            <person name="Del Rio T.G."/>
            <person name="Nolan M."/>
            <person name="Tice H."/>
            <person name="Cheng J.F."/>
            <person name="Han C."/>
            <person name="Tapia R."/>
            <person name="Goodwin L."/>
            <person name="Pitluck S."/>
            <person name="Liolios K."/>
            <person name="Ivanova N."/>
            <person name="Mavromatis K."/>
            <person name="Mikhailova N."/>
            <person name="Ovchinnikova G."/>
            <person name="Pati A."/>
            <person name="Brambilla E."/>
            <person name="Chen A."/>
            <person name="Palaniappan K."/>
            <person name="Land M."/>
            <person name="Hauser L."/>
            <person name="Chang Y.J."/>
            <person name="Jeffries C.D."/>
            <person name="Rohde M."/>
            <person name="Sikorski J."/>
            <person name="Spring S."/>
            <person name="Goker M."/>
            <person name="Detter J.C."/>
            <person name="Woyke T."/>
            <person name="Bristow J."/>
            <person name="Eisen J.A."/>
            <person name="Markowitz V."/>
            <person name="Hugenholtz P."/>
            <person name="Kyrpides N.C."/>
            <person name="Klenk H.P."/>
        </authorList>
    </citation>
    <scope>NUCLEOTIDE SEQUENCE [LARGE SCALE GENOMIC DNA]</scope>
    <source>
        <strain evidence="13">DSM 12680 / TGB-C1</strain>
    </source>
</reference>
<dbReference type="CDD" id="cd00466">
    <property type="entry name" value="DHQase_II"/>
    <property type="match status" value="1"/>
</dbReference>
<dbReference type="GO" id="GO:0019631">
    <property type="term" value="P:quinate catabolic process"/>
    <property type="evidence" value="ECO:0007669"/>
    <property type="project" value="TreeGrafter"/>
</dbReference>